<reference evidence="3 4" key="1">
    <citation type="submission" date="2017-02" db="EMBL/GenBank/DDBJ databases">
        <title>Genome sequence of the nitrite-oxidizing bacterium Nitrobacter vulgaris strain Ab1.</title>
        <authorList>
            <person name="Mellbye B.L."/>
            <person name="Davis E.W."/>
            <person name="Spieck E."/>
            <person name="Chang J.H."/>
            <person name="Bottomley P.J."/>
            <person name="Sayavedra-Soto L.A."/>
        </authorList>
    </citation>
    <scope>NUCLEOTIDE SEQUENCE [LARGE SCALE GENOMIC DNA]</scope>
    <source>
        <strain evidence="3 4">Ab1</strain>
    </source>
</reference>
<dbReference type="InterPro" id="IPR036465">
    <property type="entry name" value="vWFA_dom_sf"/>
</dbReference>
<accession>A0A1V4HYB0</accession>
<dbReference type="SUPFAM" id="SSF53300">
    <property type="entry name" value="vWA-like"/>
    <property type="match status" value="1"/>
</dbReference>
<sequence>MPAASAAAVPGVYVDLGELIALEQRGHRVSFLPRQPVHSLLSGRYASRMRGRGLNFEEIRDYRPGDDVRSIDWKVTARLQQPHVRVFNEERDRQGLLVVDQRLSMFFGSRFAMKSVTAAQAAALAAWRILAAGDRIGGIIFNDSELAEVRPQRSRRNVLELLGHIVGQNQALGVGRGLSGAPAMINRALDRARRLAVHDSTVIVISDFDGADDTTKRLVGGMAQHNSVVALLVHDPLQSDLPSSARMTVTDGELQIMLEVGRDSVRKGIQEATDARLRNVFAWTREIGVPVLPLSAAEKTAPQLRRLMGRLPGGGGGGGGNPPSPEASLG</sequence>
<dbReference type="STRING" id="29421.B2M20_10690"/>
<feature type="region of interest" description="Disordered" evidence="1">
    <location>
        <begin position="308"/>
        <end position="330"/>
    </location>
</feature>
<comment type="caution">
    <text evidence="3">The sequence shown here is derived from an EMBL/GenBank/DDBJ whole genome shotgun (WGS) entry which is preliminary data.</text>
</comment>
<dbReference type="InterPro" id="IPR002881">
    <property type="entry name" value="DUF58"/>
</dbReference>
<dbReference type="OrthoDB" id="9776116at2"/>
<dbReference type="EMBL" id="MWPQ01000040">
    <property type="protein sequence ID" value="OPH82971.1"/>
    <property type="molecule type" value="Genomic_DNA"/>
</dbReference>
<name>A0A1V4HYB0_NITVU</name>
<feature type="compositionally biased region" description="Gly residues" evidence="1">
    <location>
        <begin position="311"/>
        <end position="321"/>
    </location>
</feature>
<proteinExistence type="predicted"/>
<gene>
    <name evidence="3" type="ORF">B2M20_10690</name>
</gene>
<dbReference type="PANTHER" id="PTHR33608:SF12">
    <property type="entry name" value="DUF58 DOMAIN-CONTAINING PROTEIN"/>
    <property type="match status" value="1"/>
</dbReference>
<evidence type="ECO:0000256" key="1">
    <source>
        <dbReference type="SAM" id="MobiDB-lite"/>
    </source>
</evidence>
<evidence type="ECO:0000313" key="4">
    <source>
        <dbReference type="Proteomes" id="UP000189940"/>
    </source>
</evidence>
<evidence type="ECO:0000259" key="2">
    <source>
        <dbReference type="Pfam" id="PF01882"/>
    </source>
</evidence>
<keyword evidence="4" id="KW-1185">Reference proteome</keyword>
<dbReference type="RefSeq" id="WP_079447001.1">
    <property type="nucleotide sequence ID" value="NZ_MWPQ01000040.1"/>
</dbReference>
<dbReference type="Pfam" id="PF01882">
    <property type="entry name" value="DUF58"/>
    <property type="match status" value="1"/>
</dbReference>
<protein>
    <submittedName>
        <fullName evidence="3">MoxR protein</fullName>
    </submittedName>
</protein>
<evidence type="ECO:0000313" key="3">
    <source>
        <dbReference type="EMBL" id="OPH82971.1"/>
    </source>
</evidence>
<dbReference type="Proteomes" id="UP000189940">
    <property type="component" value="Unassembled WGS sequence"/>
</dbReference>
<feature type="domain" description="DUF58" evidence="2">
    <location>
        <begin position="58"/>
        <end position="274"/>
    </location>
</feature>
<organism evidence="3 4">
    <name type="scientific">Nitrobacter vulgaris</name>
    <dbReference type="NCBI Taxonomy" id="29421"/>
    <lineage>
        <taxon>Bacteria</taxon>
        <taxon>Pseudomonadati</taxon>
        <taxon>Pseudomonadota</taxon>
        <taxon>Alphaproteobacteria</taxon>
        <taxon>Hyphomicrobiales</taxon>
        <taxon>Nitrobacteraceae</taxon>
        <taxon>Nitrobacter</taxon>
    </lineage>
</organism>
<dbReference type="AlphaFoldDB" id="A0A1V4HYB0"/>
<dbReference type="PANTHER" id="PTHR33608">
    <property type="entry name" value="BLL2464 PROTEIN"/>
    <property type="match status" value="1"/>
</dbReference>